<evidence type="ECO:0000256" key="1">
    <source>
        <dbReference type="ARBA" id="ARBA00004401"/>
    </source>
</evidence>
<proteinExistence type="inferred from homology"/>
<dbReference type="PANTHER" id="PTHR11733">
    <property type="entry name" value="ZINC METALLOPROTEASE FAMILY M13 NEPRILYSIN-RELATED"/>
    <property type="match status" value="1"/>
</dbReference>
<accession>A0A1Y1K1L0</accession>
<comment type="subcellular location">
    <subcellularLocation>
        <location evidence="1">Cell membrane</location>
        <topology evidence="1">Single-pass type II membrane protein</topology>
    </subcellularLocation>
</comment>
<organism evidence="4">
    <name type="scientific">Photinus pyralis</name>
    <name type="common">Common eastern firefly</name>
    <name type="synonym">Lampyris pyralis</name>
    <dbReference type="NCBI Taxonomy" id="7054"/>
    <lineage>
        <taxon>Eukaryota</taxon>
        <taxon>Metazoa</taxon>
        <taxon>Ecdysozoa</taxon>
        <taxon>Arthropoda</taxon>
        <taxon>Hexapoda</taxon>
        <taxon>Insecta</taxon>
        <taxon>Pterygota</taxon>
        <taxon>Neoptera</taxon>
        <taxon>Endopterygota</taxon>
        <taxon>Coleoptera</taxon>
        <taxon>Polyphaga</taxon>
        <taxon>Elateriformia</taxon>
        <taxon>Elateroidea</taxon>
        <taxon>Lampyridae</taxon>
        <taxon>Lampyrinae</taxon>
        <taxon>Photinus</taxon>
    </lineage>
</organism>
<dbReference type="GO" id="GO:0005886">
    <property type="term" value="C:plasma membrane"/>
    <property type="evidence" value="ECO:0007669"/>
    <property type="project" value="UniProtKB-SubCell"/>
</dbReference>
<dbReference type="Gene3D" id="3.40.390.10">
    <property type="entry name" value="Collagenase (Catalytic Domain)"/>
    <property type="match status" value="1"/>
</dbReference>
<dbReference type="PANTHER" id="PTHR11733:SF224">
    <property type="entry name" value="NEPRILYSIN-2"/>
    <property type="match status" value="1"/>
</dbReference>
<protein>
    <recommendedName>
        <fullName evidence="3">Peptidase M13 N-terminal domain-containing protein</fullName>
    </recommendedName>
</protein>
<sequence length="144" mass="16819">MEKLLINTPKRVQANYLMWKTVESSLPYLTEKLRHSSTPYTYSTFGWKKCVGLTLKSMPTATSALYVRRYVQNDTKLNTIEMVSYINNEFINMIKRADWLDDTKKQHAFEKVATMSSRIAYPDELLSDEKLEEVYKGVGIRFCL</sequence>
<feature type="domain" description="Peptidase M13 N-terminal" evidence="3">
    <location>
        <begin position="1"/>
        <end position="122"/>
    </location>
</feature>
<dbReference type="SUPFAM" id="SSF55486">
    <property type="entry name" value="Metalloproteases ('zincins'), catalytic domain"/>
    <property type="match status" value="1"/>
</dbReference>
<dbReference type="InterPro" id="IPR042089">
    <property type="entry name" value="Peptidase_M13_dom_2"/>
</dbReference>
<dbReference type="InterPro" id="IPR008753">
    <property type="entry name" value="Peptidase_M13_N"/>
</dbReference>
<name>A0A1Y1K1L0_PHOPY</name>
<dbReference type="EMBL" id="GEZM01095795">
    <property type="protein sequence ID" value="JAV55344.1"/>
    <property type="molecule type" value="Transcribed_RNA"/>
</dbReference>
<comment type="similarity">
    <text evidence="2">Belongs to the peptidase M13 family.</text>
</comment>
<dbReference type="PROSITE" id="PS51885">
    <property type="entry name" value="NEPRILYSIN"/>
    <property type="match status" value="1"/>
</dbReference>
<dbReference type="GO" id="GO:0004222">
    <property type="term" value="F:metalloendopeptidase activity"/>
    <property type="evidence" value="ECO:0007669"/>
    <property type="project" value="InterPro"/>
</dbReference>
<dbReference type="Gene3D" id="1.10.1380.10">
    <property type="entry name" value="Neutral endopeptidase , domain2"/>
    <property type="match status" value="1"/>
</dbReference>
<dbReference type="InterPro" id="IPR000718">
    <property type="entry name" value="Peptidase_M13"/>
</dbReference>
<dbReference type="InterPro" id="IPR024079">
    <property type="entry name" value="MetalloPept_cat_dom_sf"/>
</dbReference>
<evidence type="ECO:0000256" key="2">
    <source>
        <dbReference type="ARBA" id="ARBA00007357"/>
    </source>
</evidence>
<evidence type="ECO:0000259" key="3">
    <source>
        <dbReference type="Pfam" id="PF05649"/>
    </source>
</evidence>
<dbReference type="Pfam" id="PF05649">
    <property type="entry name" value="Peptidase_M13_N"/>
    <property type="match status" value="1"/>
</dbReference>
<dbReference type="GO" id="GO:0016485">
    <property type="term" value="P:protein processing"/>
    <property type="evidence" value="ECO:0007669"/>
    <property type="project" value="TreeGrafter"/>
</dbReference>
<reference evidence="4" key="1">
    <citation type="journal article" date="2016" name="Sci. Rep.">
        <title>Molecular characterization of firefly nuptial gifts: a multi-omics approach sheds light on postcopulatory sexual selection.</title>
        <authorList>
            <person name="Al-Wathiqui N."/>
            <person name="Fallon T.R."/>
            <person name="South A."/>
            <person name="Weng J.K."/>
            <person name="Lewis S.M."/>
        </authorList>
    </citation>
    <scope>NUCLEOTIDE SEQUENCE</scope>
</reference>
<evidence type="ECO:0000313" key="4">
    <source>
        <dbReference type="EMBL" id="JAV55344.1"/>
    </source>
</evidence>
<dbReference type="AlphaFoldDB" id="A0A1Y1K1L0"/>